<proteinExistence type="predicted"/>
<feature type="region of interest" description="Disordered" evidence="7">
    <location>
        <begin position="323"/>
        <end position="372"/>
    </location>
</feature>
<keyword evidence="5" id="KW-0539">Nucleus</keyword>
<feature type="compositionally biased region" description="Gly residues" evidence="7">
    <location>
        <begin position="9"/>
        <end position="19"/>
    </location>
</feature>
<evidence type="ECO:0000256" key="3">
    <source>
        <dbReference type="ARBA" id="ARBA00022771"/>
    </source>
</evidence>
<keyword evidence="4" id="KW-0862">Zinc</keyword>
<dbReference type="FunFam" id="3.30.160.60:FF:001049">
    <property type="entry name" value="zinc finger protein 319"/>
    <property type="match status" value="1"/>
</dbReference>
<keyword evidence="1" id="KW-0479">Metal-binding</keyword>
<evidence type="ECO:0000256" key="1">
    <source>
        <dbReference type="ARBA" id="ARBA00022723"/>
    </source>
</evidence>
<feature type="compositionally biased region" description="Polar residues" evidence="7">
    <location>
        <begin position="327"/>
        <end position="349"/>
    </location>
</feature>
<dbReference type="EMBL" id="CAJPEV010000311">
    <property type="protein sequence ID" value="CAG0883806.1"/>
    <property type="molecule type" value="Genomic_DNA"/>
</dbReference>
<feature type="region of interest" description="Disordered" evidence="7">
    <location>
        <begin position="243"/>
        <end position="310"/>
    </location>
</feature>
<feature type="compositionally biased region" description="Basic and acidic residues" evidence="7">
    <location>
        <begin position="491"/>
        <end position="503"/>
    </location>
</feature>
<feature type="compositionally biased region" description="Polar residues" evidence="7">
    <location>
        <begin position="157"/>
        <end position="205"/>
    </location>
</feature>
<dbReference type="OrthoDB" id="6077919at2759"/>
<accession>A0A7R9A033</accession>
<organism evidence="9">
    <name type="scientific">Darwinula stevensoni</name>
    <dbReference type="NCBI Taxonomy" id="69355"/>
    <lineage>
        <taxon>Eukaryota</taxon>
        <taxon>Metazoa</taxon>
        <taxon>Ecdysozoa</taxon>
        <taxon>Arthropoda</taxon>
        <taxon>Crustacea</taxon>
        <taxon>Oligostraca</taxon>
        <taxon>Ostracoda</taxon>
        <taxon>Podocopa</taxon>
        <taxon>Podocopida</taxon>
        <taxon>Darwinulocopina</taxon>
        <taxon>Darwinuloidea</taxon>
        <taxon>Darwinulidae</taxon>
        <taxon>Darwinula</taxon>
    </lineage>
</organism>
<feature type="compositionally biased region" description="Polar residues" evidence="7">
    <location>
        <begin position="361"/>
        <end position="372"/>
    </location>
</feature>
<dbReference type="Pfam" id="PF00096">
    <property type="entry name" value="zf-C2H2"/>
    <property type="match status" value="2"/>
</dbReference>
<feature type="compositionally biased region" description="Low complexity" evidence="7">
    <location>
        <begin position="290"/>
        <end position="306"/>
    </location>
</feature>
<reference evidence="9" key="1">
    <citation type="submission" date="2020-11" db="EMBL/GenBank/DDBJ databases">
        <authorList>
            <person name="Tran Van P."/>
        </authorList>
    </citation>
    <scope>NUCLEOTIDE SEQUENCE</scope>
</reference>
<dbReference type="EMBL" id="LR899828">
    <property type="protein sequence ID" value="CAD7242735.1"/>
    <property type="molecule type" value="Genomic_DNA"/>
</dbReference>
<evidence type="ECO:0000259" key="8">
    <source>
        <dbReference type="PROSITE" id="PS50157"/>
    </source>
</evidence>
<protein>
    <recommendedName>
        <fullName evidence="8">C2H2-type domain-containing protein</fullName>
    </recommendedName>
</protein>
<feature type="domain" description="C2H2-type" evidence="8">
    <location>
        <begin position="428"/>
        <end position="455"/>
    </location>
</feature>
<feature type="region of interest" description="Disordered" evidence="7">
    <location>
        <begin position="527"/>
        <end position="583"/>
    </location>
</feature>
<dbReference type="InterPro" id="IPR036236">
    <property type="entry name" value="Znf_C2H2_sf"/>
</dbReference>
<sequence>MNKIVVHSGGPGEHGGTSGGKSSKVLTSCLQSEDGMKSCSQVAAVGQGQLKTCPAVAGNHVTCSSPDSTVKTDQIPADLRFPDFVELGFPDFPDIATIIGTAISGHEHAVEGHPEHVQGLLAKVDSSGMVSLEGPSITLADYTMHSDGSDLAQLQPLQSTVGPGSPSTDILSSNPDSADGFWNSSAGSVSTSAVLSDPTLSTSWHTPDPPKTESGHPGMKTLTGSHLKDLLIGGSAVYQKRQLQDTSNGSGSNNTLLQLLKGSPDTLGGRCPTGTNGFPESKKDAPKTSPPSSFRPTFSPGSPGSPARIPGLVRITCSRPIDPGGLYSTSNGLPTSKSSYGPNMQTPQKTPKENGGMQVVSPGSSSPISTTKSPLLEGLVAYRPADSMDSGKNGVMGRTVSSSGVASTKPHKVRTRTPASTKKEGRLHPCTVCSKSFKDRFSLEAHFRIHTGERPFKCGVCGKGFKQKAHMQKHTTMHLGVGRVGAPPPRVRREYQRGGSDKKKREKSKSSKGVVVKTGASYSHVGYGGEFSDPSVSTTTLEGSDEVVPGKGLGPHYGELYRRLTSTSTPPPSSSSSSSSTTKVMQGLYEPTYDFAALSIPEYSDEKPGNNNGPNTANSGTSSTTGDLLSEGEKGGDFMDFSGKDTTMEEMLMYDNIQIKEIFDSDEDTSLDSKVQVIHSASGEEITVKLPDLPSSSNDSHTNKKFSVSFQKCSEPNNNNSNNNNNNGEGVYQCGVCLHTCRDVEAMQEHAKSHWRTQCTVKLEDVFGEDIYPCLSCGKDFSRQEYVIHPLSKRRKSKKTTERTEYRANEVSAVEIDFNDEGRNESDSNNGAFHHPSPSEATVFQHHWKTAKMRVEGPDECQSPSAVSQESTAFLTSTVVVWNKMNSFFAAISWRKKEAESLRSSIGAELHLPSTIQLGTKPVFTLNPKAKDACSRPPMIAFIPLALALPERATRGCSVGTFFQTDLKLFFFKDTSTDGGLFSDALTGFTAIYRL</sequence>
<dbReference type="GO" id="GO:0005634">
    <property type="term" value="C:nucleus"/>
    <property type="evidence" value="ECO:0007669"/>
    <property type="project" value="TreeGrafter"/>
</dbReference>
<evidence type="ECO:0000256" key="7">
    <source>
        <dbReference type="SAM" id="MobiDB-lite"/>
    </source>
</evidence>
<dbReference type="PANTHER" id="PTHR24393">
    <property type="entry name" value="ZINC FINGER PROTEIN"/>
    <property type="match status" value="1"/>
</dbReference>
<feature type="region of interest" description="Disordered" evidence="7">
    <location>
        <begin position="819"/>
        <end position="839"/>
    </location>
</feature>
<feature type="compositionally biased region" description="Polar residues" evidence="7">
    <location>
        <begin position="244"/>
        <end position="257"/>
    </location>
</feature>
<dbReference type="AlphaFoldDB" id="A0A7R9A033"/>
<evidence type="ECO:0000313" key="9">
    <source>
        <dbReference type="EMBL" id="CAD7242735.1"/>
    </source>
</evidence>
<gene>
    <name evidence="9" type="ORF">DSTB1V02_LOCUS2687</name>
</gene>
<feature type="domain" description="C2H2-type" evidence="8">
    <location>
        <begin position="456"/>
        <end position="480"/>
    </location>
</feature>
<dbReference type="SUPFAM" id="SSF57667">
    <property type="entry name" value="beta-beta-alpha zinc fingers"/>
    <property type="match status" value="1"/>
</dbReference>
<feature type="compositionally biased region" description="Low complexity" evidence="7">
    <location>
        <begin position="609"/>
        <end position="626"/>
    </location>
</feature>
<evidence type="ECO:0000256" key="2">
    <source>
        <dbReference type="ARBA" id="ARBA00022737"/>
    </source>
</evidence>
<dbReference type="SMART" id="SM00355">
    <property type="entry name" value="ZnF_C2H2"/>
    <property type="match status" value="3"/>
</dbReference>
<evidence type="ECO:0000256" key="5">
    <source>
        <dbReference type="ARBA" id="ARBA00023242"/>
    </source>
</evidence>
<evidence type="ECO:0000256" key="4">
    <source>
        <dbReference type="ARBA" id="ARBA00022833"/>
    </source>
</evidence>
<feature type="region of interest" description="Disordered" evidence="7">
    <location>
        <begin position="1"/>
        <end position="23"/>
    </location>
</feature>
<dbReference type="GO" id="GO:0000978">
    <property type="term" value="F:RNA polymerase II cis-regulatory region sequence-specific DNA binding"/>
    <property type="evidence" value="ECO:0007669"/>
    <property type="project" value="TreeGrafter"/>
</dbReference>
<evidence type="ECO:0000313" key="10">
    <source>
        <dbReference type="Proteomes" id="UP000677054"/>
    </source>
</evidence>
<dbReference type="PROSITE" id="PS00028">
    <property type="entry name" value="ZINC_FINGER_C2H2_1"/>
    <property type="match status" value="3"/>
</dbReference>
<dbReference type="PANTHER" id="PTHR24393:SF34">
    <property type="entry name" value="PR_SET DOMAIN 13"/>
    <property type="match status" value="1"/>
</dbReference>
<dbReference type="Proteomes" id="UP000677054">
    <property type="component" value="Unassembled WGS sequence"/>
</dbReference>
<keyword evidence="10" id="KW-1185">Reference proteome</keyword>
<dbReference type="GO" id="GO:0001228">
    <property type="term" value="F:DNA-binding transcription activator activity, RNA polymerase II-specific"/>
    <property type="evidence" value="ECO:0007669"/>
    <property type="project" value="TreeGrafter"/>
</dbReference>
<dbReference type="PROSITE" id="PS50157">
    <property type="entry name" value="ZINC_FINGER_C2H2_2"/>
    <property type="match status" value="2"/>
</dbReference>
<keyword evidence="2" id="KW-0677">Repeat</keyword>
<name>A0A7R9A033_9CRUS</name>
<keyword evidence="3 6" id="KW-0863">Zinc-finger</keyword>
<dbReference type="Gene3D" id="3.30.160.60">
    <property type="entry name" value="Classic Zinc Finger"/>
    <property type="match status" value="3"/>
</dbReference>
<dbReference type="InterPro" id="IPR013087">
    <property type="entry name" value="Znf_C2H2_type"/>
</dbReference>
<feature type="region of interest" description="Disordered" evidence="7">
    <location>
        <begin position="387"/>
        <end position="425"/>
    </location>
</feature>
<evidence type="ECO:0000256" key="6">
    <source>
        <dbReference type="PROSITE-ProRule" id="PRU00042"/>
    </source>
</evidence>
<feature type="region of interest" description="Disordered" evidence="7">
    <location>
        <begin position="157"/>
        <end position="220"/>
    </location>
</feature>
<dbReference type="GO" id="GO:0008270">
    <property type="term" value="F:zinc ion binding"/>
    <property type="evidence" value="ECO:0007669"/>
    <property type="project" value="UniProtKB-KW"/>
</dbReference>
<feature type="region of interest" description="Disordered" evidence="7">
    <location>
        <begin position="480"/>
        <end position="515"/>
    </location>
</feature>
<feature type="region of interest" description="Disordered" evidence="7">
    <location>
        <begin position="602"/>
        <end position="639"/>
    </location>
</feature>